<keyword evidence="3" id="KW-1185">Reference proteome</keyword>
<proteinExistence type="predicted"/>
<evidence type="ECO:0000313" key="2">
    <source>
        <dbReference type="EMBL" id="UUP16532.1"/>
    </source>
</evidence>
<accession>A0ABY5MGJ7</accession>
<dbReference type="Proteomes" id="UP001342418">
    <property type="component" value="Chromosome"/>
</dbReference>
<dbReference type="EMBL" id="CP030941">
    <property type="protein sequence ID" value="UUP16532.1"/>
    <property type="molecule type" value="Genomic_DNA"/>
</dbReference>
<evidence type="ECO:0000259" key="1">
    <source>
        <dbReference type="Pfam" id="PF01755"/>
    </source>
</evidence>
<evidence type="ECO:0000313" key="3">
    <source>
        <dbReference type="Proteomes" id="UP001342418"/>
    </source>
</evidence>
<dbReference type="RefSeq" id="WP_338528945.1">
    <property type="nucleotide sequence ID" value="NZ_CP030941.1"/>
</dbReference>
<organism evidence="2 3">
    <name type="scientific">Nitratireductor thuwali</name>
    <dbReference type="NCBI Taxonomy" id="2267699"/>
    <lineage>
        <taxon>Bacteria</taxon>
        <taxon>Pseudomonadati</taxon>
        <taxon>Pseudomonadota</taxon>
        <taxon>Alphaproteobacteria</taxon>
        <taxon>Hyphomicrobiales</taxon>
        <taxon>Phyllobacteriaceae</taxon>
        <taxon>Nitratireductor</taxon>
    </lineage>
</organism>
<protein>
    <recommendedName>
        <fullName evidence="1">Glycosyl transferase family 25 domain-containing protein</fullName>
    </recommendedName>
</protein>
<sequence>MRRCVELKLKAYILTVDTAGGSRHSHALGEAARLGLPWQFVEGARIDANSVPPEYSRLLNFLFYRRRMSSGEISVYLGHRQAWQQLLDDRKDYGLILEDDFQVIDEDRLRGAIEDAVSSPGDWDLIKFFDIRSKPVMASTTLGSTKFVCRRCPPNGAVAYLINDRAARALLSRKRIFRPVDEDISRPWEFKLRVWSSERNLVTENSGSLGGSLLEEAREEEEIQQRRNPLRNIIIRNALELCKLISSRKHVDEIKRSVQRIEG</sequence>
<dbReference type="Pfam" id="PF01755">
    <property type="entry name" value="Glyco_transf_25"/>
    <property type="match status" value="1"/>
</dbReference>
<dbReference type="InterPro" id="IPR002654">
    <property type="entry name" value="Glyco_trans_25"/>
</dbReference>
<feature type="domain" description="Glycosyl transferase family 25" evidence="1">
    <location>
        <begin position="22"/>
        <end position="173"/>
    </location>
</feature>
<gene>
    <name evidence="2" type="ORF">NTH_00979</name>
</gene>
<reference evidence="2 3" key="1">
    <citation type="submission" date="2018-07" db="EMBL/GenBank/DDBJ databases">
        <title>Genome sequence of Nitratireductor thuwali#1536.</title>
        <authorList>
            <person name="Michoud G."/>
            <person name="Merlino G."/>
            <person name="Sefrji F.O."/>
            <person name="Daffonchio D."/>
        </authorList>
    </citation>
    <scope>NUCLEOTIDE SEQUENCE [LARGE SCALE GENOMIC DNA]</scope>
    <source>
        <strain evidence="3">Nit1536</strain>
    </source>
</reference>
<dbReference type="CDD" id="cd06532">
    <property type="entry name" value="Glyco_transf_25"/>
    <property type="match status" value="1"/>
</dbReference>
<name>A0ABY5MGJ7_9HYPH</name>